<dbReference type="AlphaFoldDB" id="A0A0R1EXV6"/>
<evidence type="ECO:0000256" key="1">
    <source>
        <dbReference type="ARBA" id="ARBA00007768"/>
    </source>
</evidence>
<dbReference type="PANTHER" id="PTHR12598">
    <property type="entry name" value="COPPER HOMEOSTASIS PROTEIN CUTC"/>
    <property type="match status" value="1"/>
</dbReference>
<evidence type="ECO:0000256" key="3">
    <source>
        <dbReference type="HAMAP-Rule" id="MF_00795"/>
    </source>
</evidence>
<comment type="caution">
    <text evidence="3">Once thought to be involved in copper homeostasis, experiments in E.coli have shown this is not the case.</text>
</comment>
<dbReference type="eggNOG" id="COG3142">
    <property type="taxonomic scope" value="Bacteria"/>
</dbReference>
<organism evidence="4 5">
    <name type="scientific">Lacticaseibacillus zeae DSM 20178 = KCTC 3804</name>
    <dbReference type="NCBI Taxonomy" id="1423816"/>
    <lineage>
        <taxon>Bacteria</taxon>
        <taxon>Bacillati</taxon>
        <taxon>Bacillota</taxon>
        <taxon>Bacilli</taxon>
        <taxon>Lactobacillales</taxon>
        <taxon>Lactobacillaceae</taxon>
        <taxon>Lacticaseibacillus</taxon>
    </lineage>
</organism>
<dbReference type="SUPFAM" id="SSF110395">
    <property type="entry name" value="CutC-like"/>
    <property type="match status" value="1"/>
</dbReference>
<dbReference type="PATRIC" id="fig|1423816.3.peg.898"/>
<dbReference type="InterPro" id="IPR005627">
    <property type="entry name" value="CutC-like"/>
</dbReference>
<comment type="caution">
    <text evidence="4">The sequence shown here is derived from an EMBL/GenBank/DDBJ whole genome shotgun (WGS) entry which is preliminary data.</text>
</comment>
<comment type="subcellular location">
    <subcellularLocation>
        <location evidence="3">Cytoplasm</location>
    </subcellularLocation>
</comment>
<accession>A0A0R1EXV6</accession>
<evidence type="ECO:0000256" key="2">
    <source>
        <dbReference type="ARBA" id="ARBA00022490"/>
    </source>
</evidence>
<dbReference type="GO" id="GO:0005737">
    <property type="term" value="C:cytoplasm"/>
    <property type="evidence" value="ECO:0007669"/>
    <property type="project" value="UniProtKB-SubCell"/>
</dbReference>
<sequence length="211" mass="22279">MLREVAVENYTHIPQALAAGADRIELNDNLAVGGTTVSKGVMAESAKYVHEHGRSLVTMIRPRGGNFVYNDTELKIMEADLFEAQALGVDGVAFGALTADGLIDEDAMTSLIAASAGMSVVFHMAFDAIPEDQQPAAIDWLAAHHVDRILTHGGPLTTPIEATLPHLQTLIAHAADQITILPGGGITSQNAAAIADKLGVKELHGTKLIQF</sequence>
<gene>
    <name evidence="3" type="primary">cutC</name>
    <name evidence="4" type="ORF">FD51_GL000870</name>
</gene>
<dbReference type="RefSeq" id="WP_010489521.1">
    <property type="nucleotide sequence ID" value="NZ_AZCT01000013.1"/>
</dbReference>
<proteinExistence type="inferred from homology"/>
<evidence type="ECO:0000313" key="5">
    <source>
        <dbReference type="Proteomes" id="UP000051984"/>
    </source>
</evidence>
<dbReference type="Gene3D" id="3.20.20.380">
    <property type="entry name" value="Copper homeostasis (CutC) domain"/>
    <property type="match status" value="1"/>
</dbReference>
<keyword evidence="2 3" id="KW-0963">Cytoplasm</keyword>
<dbReference type="GO" id="GO:0005507">
    <property type="term" value="F:copper ion binding"/>
    <property type="evidence" value="ECO:0007669"/>
    <property type="project" value="TreeGrafter"/>
</dbReference>
<evidence type="ECO:0000313" key="4">
    <source>
        <dbReference type="EMBL" id="KRK11882.1"/>
    </source>
</evidence>
<protein>
    <recommendedName>
        <fullName evidence="3">PF03932 family protein CutC</fullName>
    </recommendedName>
</protein>
<dbReference type="PANTHER" id="PTHR12598:SF0">
    <property type="entry name" value="COPPER HOMEOSTASIS PROTEIN CUTC HOMOLOG"/>
    <property type="match status" value="1"/>
</dbReference>
<comment type="similarity">
    <text evidence="1 3">Belongs to the CutC family.</text>
</comment>
<dbReference type="EMBL" id="AZCT01000013">
    <property type="protein sequence ID" value="KRK11882.1"/>
    <property type="molecule type" value="Genomic_DNA"/>
</dbReference>
<dbReference type="HAMAP" id="MF_00795">
    <property type="entry name" value="CutC"/>
    <property type="match status" value="1"/>
</dbReference>
<dbReference type="FunFam" id="3.20.20.380:FF:000003">
    <property type="entry name" value="Copper homeostasis protein CutC"/>
    <property type="match status" value="1"/>
</dbReference>
<reference evidence="4 5" key="1">
    <citation type="journal article" date="2015" name="Genome Announc.">
        <title>Expanding the biotechnology potential of lactobacilli through comparative genomics of 213 strains and associated genera.</title>
        <authorList>
            <person name="Sun Z."/>
            <person name="Harris H.M."/>
            <person name="McCann A."/>
            <person name="Guo C."/>
            <person name="Argimon S."/>
            <person name="Zhang W."/>
            <person name="Yang X."/>
            <person name="Jeffery I.B."/>
            <person name="Cooney J.C."/>
            <person name="Kagawa T.F."/>
            <person name="Liu W."/>
            <person name="Song Y."/>
            <person name="Salvetti E."/>
            <person name="Wrobel A."/>
            <person name="Rasinkangas P."/>
            <person name="Parkhill J."/>
            <person name="Rea M.C."/>
            <person name="O'Sullivan O."/>
            <person name="Ritari J."/>
            <person name="Douillard F.P."/>
            <person name="Paul Ross R."/>
            <person name="Yang R."/>
            <person name="Briner A.E."/>
            <person name="Felis G.E."/>
            <person name="de Vos W.M."/>
            <person name="Barrangou R."/>
            <person name="Klaenhammer T.R."/>
            <person name="Caufield P.W."/>
            <person name="Cui Y."/>
            <person name="Zhang H."/>
            <person name="O'Toole P.W."/>
        </authorList>
    </citation>
    <scope>NUCLEOTIDE SEQUENCE [LARGE SCALE GENOMIC DNA]</scope>
    <source>
        <strain evidence="4 5">DSM 20178</strain>
    </source>
</reference>
<dbReference type="Proteomes" id="UP000051984">
    <property type="component" value="Unassembled WGS sequence"/>
</dbReference>
<dbReference type="InterPro" id="IPR036822">
    <property type="entry name" value="CutC-like_dom_sf"/>
</dbReference>
<dbReference type="Pfam" id="PF03932">
    <property type="entry name" value="CutC"/>
    <property type="match status" value="1"/>
</dbReference>
<name>A0A0R1EXV6_LACZE</name>